<keyword evidence="7" id="KW-1185">Reference proteome</keyword>
<comment type="function">
    <text evidence="4">ESCRT-III-like protein involved in cytokinesis, nuclear envelope reassembly and endosomal tubulation. Is required for efficient abscission during cytokinesis. Involved in recruiting VPS4A and/or VPS4B to the midbody of dividing cells. During late anaphase, involved in nuclear envelope reassembly and mitotic spindle disassembly together with the ESCRT-III complex: IST1 acts by mediating the recruitment of SPAST to the nuclear membrane, leading to microtubule severing. Recruited to the reforming nuclear envelope (NE) during anaphase by LEMD2. Regulates early endosomal tubulation together with the ESCRT-III complex by mediating the recruitment of SPAST.</text>
</comment>
<organism evidence="7 8">
    <name type="scientific">Diaphorina citri</name>
    <name type="common">Asian citrus psyllid</name>
    <dbReference type="NCBI Taxonomy" id="121845"/>
    <lineage>
        <taxon>Eukaryota</taxon>
        <taxon>Metazoa</taxon>
        <taxon>Ecdysozoa</taxon>
        <taxon>Arthropoda</taxon>
        <taxon>Hexapoda</taxon>
        <taxon>Insecta</taxon>
        <taxon>Pterygota</taxon>
        <taxon>Neoptera</taxon>
        <taxon>Paraneoptera</taxon>
        <taxon>Hemiptera</taxon>
        <taxon>Sternorrhyncha</taxon>
        <taxon>Psylloidea</taxon>
        <taxon>Psyllidae</taxon>
        <taxon>Diaphorininae</taxon>
        <taxon>Diaphorina</taxon>
    </lineage>
</organism>
<evidence type="ECO:0000313" key="8">
    <source>
        <dbReference type="RefSeq" id="XP_026682029.1"/>
    </source>
</evidence>
<dbReference type="RefSeq" id="XP_026682029.1">
    <property type="nucleotide sequence ID" value="XM_026826228.1"/>
</dbReference>
<evidence type="ECO:0000256" key="6">
    <source>
        <dbReference type="SAM" id="MobiDB-lite"/>
    </source>
</evidence>
<comment type="similarity">
    <text evidence="1">Belongs to the IST1 family.</text>
</comment>
<gene>
    <name evidence="8" type="primary">LOC113468916</name>
</gene>
<dbReference type="Pfam" id="PF03398">
    <property type="entry name" value="Ist1"/>
    <property type="match status" value="1"/>
</dbReference>
<evidence type="ECO:0000256" key="1">
    <source>
        <dbReference type="ARBA" id="ARBA00005536"/>
    </source>
</evidence>
<dbReference type="PaxDb" id="121845-A0A3Q0J0M4"/>
<reference evidence="8" key="1">
    <citation type="submission" date="2025-08" db="UniProtKB">
        <authorList>
            <consortium name="RefSeq"/>
        </authorList>
    </citation>
    <scope>IDENTIFICATION</scope>
</reference>
<protein>
    <recommendedName>
        <fullName evidence="2">IST1 homolog</fullName>
    </recommendedName>
    <alternativeName>
        <fullName evidence="3">Charged multivesicular body protein 8</fullName>
    </alternativeName>
</protein>
<dbReference type="Proteomes" id="UP000079169">
    <property type="component" value="Unplaced"/>
</dbReference>
<evidence type="ECO:0000256" key="5">
    <source>
        <dbReference type="ARBA" id="ARBA00046920"/>
    </source>
</evidence>
<proteinExistence type="inferred from homology"/>
<dbReference type="Gene3D" id="1.20.1260.60">
    <property type="entry name" value="Vacuolar protein sorting-associated protein Ist1"/>
    <property type="match status" value="1"/>
</dbReference>
<dbReference type="GO" id="GO:0015031">
    <property type="term" value="P:protein transport"/>
    <property type="evidence" value="ECO:0007669"/>
    <property type="project" value="InterPro"/>
</dbReference>
<dbReference type="AlphaFoldDB" id="A0A3Q0J0M4"/>
<comment type="subunit">
    <text evidence="5">Interacts with CHMP1A, CHMP1B, VPS4A and VTA1. Interacts with SPAST, STAMBP, and USP8. May interact with VPS37B. May associate with the ESCRT-I complex. Interacts with MITD1, in competition with VSP4. Interacts with SPART (via MIT domain); leading to the recruitment of SPART to midbodies. Interacts with SPAST.</text>
</comment>
<dbReference type="KEGG" id="dci:113468916"/>
<dbReference type="InterPro" id="IPR005061">
    <property type="entry name" value="Ist1"/>
</dbReference>
<dbReference type="GeneID" id="113468916"/>
<evidence type="ECO:0000256" key="4">
    <source>
        <dbReference type="ARBA" id="ARBA00046124"/>
    </source>
</evidence>
<sequence>MDPMEAIRLTTPVQLQLKGKKKAELAQKSRKEIADFIANNKIERAKIKVEQIIREDYLVEAIEILENYCEILISRFGLLENSKSVDPSLAEAISSIIWVTPRLEAEIKELKDISAIFSPKCCTSTNVRLALWINCDERHANPPIIITIDQYDESMRSDSISSNGVGDQPGSSGGSQAQPKPVPSPRTSLSPSDPVLNLPNVPSDTMPDPGDSPVNNSSTDNVDFDDLTKRFEELKKKR</sequence>
<name>A0A3Q0J0M4_DIACI</name>
<evidence type="ECO:0000256" key="2">
    <source>
        <dbReference type="ARBA" id="ARBA00014513"/>
    </source>
</evidence>
<dbReference type="PANTHER" id="PTHR12161">
    <property type="entry name" value="IST1 FAMILY MEMBER"/>
    <property type="match status" value="1"/>
</dbReference>
<dbReference type="PANTHER" id="PTHR12161:SF5">
    <property type="entry name" value="IST1 HOMOLOG"/>
    <property type="match status" value="1"/>
</dbReference>
<feature type="region of interest" description="Disordered" evidence="6">
    <location>
        <begin position="156"/>
        <end position="226"/>
    </location>
</feature>
<accession>A0A3Q0J0M4</accession>
<evidence type="ECO:0000313" key="7">
    <source>
        <dbReference type="Proteomes" id="UP000079169"/>
    </source>
</evidence>
<evidence type="ECO:0000256" key="3">
    <source>
        <dbReference type="ARBA" id="ARBA00032374"/>
    </source>
</evidence>
<dbReference type="STRING" id="121845.A0A3Q0J0M4"/>
<dbReference type="InterPro" id="IPR042277">
    <property type="entry name" value="IST1-like"/>
</dbReference>